<gene>
    <name evidence="6" type="ORF">IT779_23640</name>
</gene>
<feature type="compositionally biased region" description="Low complexity" evidence="4">
    <location>
        <begin position="14"/>
        <end position="24"/>
    </location>
</feature>
<dbReference type="PANTHER" id="PTHR44688">
    <property type="entry name" value="DNA-BINDING TRANSCRIPTIONAL ACTIVATOR DEVR_DOSR"/>
    <property type="match status" value="1"/>
</dbReference>
<dbReference type="CDD" id="cd06170">
    <property type="entry name" value="LuxR_C_like"/>
    <property type="match status" value="1"/>
</dbReference>
<organism evidence="6 7">
    <name type="scientific">Nocardia bovistercoris</name>
    <dbReference type="NCBI Taxonomy" id="2785916"/>
    <lineage>
        <taxon>Bacteria</taxon>
        <taxon>Bacillati</taxon>
        <taxon>Actinomycetota</taxon>
        <taxon>Actinomycetes</taxon>
        <taxon>Mycobacteriales</taxon>
        <taxon>Nocardiaceae</taxon>
        <taxon>Nocardia</taxon>
    </lineage>
</organism>
<evidence type="ECO:0000256" key="2">
    <source>
        <dbReference type="ARBA" id="ARBA00023125"/>
    </source>
</evidence>
<reference evidence="6" key="1">
    <citation type="submission" date="2020-11" db="EMBL/GenBank/DDBJ databases">
        <title>Nocardia NEAU-351.nov., a novel actinomycete isolated from the cow dung.</title>
        <authorList>
            <person name="Zhang X."/>
        </authorList>
    </citation>
    <scope>NUCLEOTIDE SEQUENCE</scope>
    <source>
        <strain evidence="6">NEAU-351</strain>
    </source>
</reference>
<dbReference type="PROSITE" id="PS50043">
    <property type="entry name" value="HTH_LUXR_2"/>
    <property type="match status" value="1"/>
</dbReference>
<dbReference type="InterPro" id="IPR011990">
    <property type="entry name" value="TPR-like_helical_dom_sf"/>
</dbReference>
<keyword evidence="7" id="KW-1185">Reference proteome</keyword>
<evidence type="ECO:0000256" key="3">
    <source>
        <dbReference type="ARBA" id="ARBA00023163"/>
    </source>
</evidence>
<comment type="caution">
    <text evidence="6">The sequence shown here is derived from an EMBL/GenBank/DDBJ whole genome shotgun (WGS) entry which is preliminary data.</text>
</comment>
<feature type="region of interest" description="Disordered" evidence="4">
    <location>
        <begin position="1"/>
        <end position="24"/>
    </location>
</feature>
<dbReference type="SUPFAM" id="SSF46894">
    <property type="entry name" value="C-terminal effector domain of the bipartite response regulators"/>
    <property type="match status" value="1"/>
</dbReference>
<dbReference type="GO" id="GO:0003677">
    <property type="term" value="F:DNA binding"/>
    <property type="evidence" value="ECO:0007669"/>
    <property type="project" value="UniProtKB-KW"/>
</dbReference>
<dbReference type="InterPro" id="IPR036388">
    <property type="entry name" value="WH-like_DNA-bd_sf"/>
</dbReference>
<dbReference type="RefSeq" id="WP_196151582.1">
    <property type="nucleotide sequence ID" value="NZ_JADMLG010000010.1"/>
</dbReference>
<dbReference type="Gene3D" id="1.10.10.10">
    <property type="entry name" value="Winged helix-like DNA-binding domain superfamily/Winged helix DNA-binding domain"/>
    <property type="match status" value="1"/>
</dbReference>
<evidence type="ECO:0000256" key="4">
    <source>
        <dbReference type="SAM" id="MobiDB-lite"/>
    </source>
</evidence>
<keyword evidence="3" id="KW-0804">Transcription</keyword>
<feature type="compositionally biased region" description="Polar residues" evidence="4">
    <location>
        <begin position="1"/>
        <end position="10"/>
    </location>
</feature>
<sequence length="484" mass="52058">MADESLSATRMYTEEPAATPPSAESAPELISDLLFMAATVETVEGLNPRILADLKCSTTALVRGDFPRALADLERLSVARDTSPEFDDHLTALRMLMLSQIDERRAYDVAAAVLHGAANRIASRAVALGIRANRSWTTGDLAAGLWQHQVAVHVSAAAAPIWRVHAQIMLAKRLVDLRIIDRADRLLSDLQSVIDRSGLHAFDSIPLALRAALHLQAGSPRKALRTAARAIEIATQHGTAAGVARALVISASAHLRLGEIAHAVEALGRMRSQPHYYALSDSVARAEFLEIEIAALDSGPRLASMRLRSSLYLIGAESACFAEDPSMAARLVRIAIQGGDMPLAEGVAAAATSIARRNPGLSALEVGSVHARGVLTYDRALLESALESSRDPYVRSRILADMGALPARRSARAAGSDAARPEISDLTDREREIAVLVGRGLTNRQVARQVGLTDHTVNFHLRKVYRKLEISSRAQLGQIIARAE</sequence>
<dbReference type="InterPro" id="IPR000792">
    <property type="entry name" value="Tscrpt_reg_LuxR_C"/>
</dbReference>
<proteinExistence type="predicted"/>
<dbReference type="PANTHER" id="PTHR44688:SF16">
    <property type="entry name" value="DNA-BINDING TRANSCRIPTIONAL ACTIVATOR DEVR_DOSR"/>
    <property type="match status" value="1"/>
</dbReference>
<evidence type="ECO:0000313" key="6">
    <source>
        <dbReference type="EMBL" id="MBH0779266.1"/>
    </source>
</evidence>
<dbReference type="SUPFAM" id="SSF48452">
    <property type="entry name" value="TPR-like"/>
    <property type="match status" value="1"/>
</dbReference>
<dbReference type="SMART" id="SM00421">
    <property type="entry name" value="HTH_LUXR"/>
    <property type="match status" value="1"/>
</dbReference>
<dbReference type="InterPro" id="IPR016032">
    <property type="entry name" value="Sig_transdc_resp-reg_C-effctor"/>
</dbReference>
<dbReference type="Proteomes" id="UP000655751">
    <property type="component" value="Unassembled WGS sequence"/>
</dbReference>
<evidence type="ECO:0000256" key="1">
    <source>
        <dbReference type="ARBA" id="ARBA00023015"/>
    </source>
</evidence>
<keyword evidence="2" id="KW-0238">DNA-binding</keyword>
<dbReference type="AlphaFoldDB" id="A0A931IF14"/>
<dbReference type="Pfam" id="PF00196">
    <property type="entry name" value="GerE"/>
    <property type="match status" value="1"/>
</dbReference>
<protein>
    <recommendedName>
        <fullName evidence="5">HTH luxR-type domain-containing protein</fullName>
    </recommendedName>
</protein>
<feature type="domain" description="HTH luxR-type" evidence="5">
    <location>
        <begin position="419"/>
        <end position="484"/>
    </location>
</feature>
<dbReference type="EMBL" id="JADMLG010000010">
    <property type="protein sequence ID" value="MBH0779266.1"/>
    <property type="molecule type" value="Genomic_DNA"/>
</dbReference>
<keyword evidence="1" id="KW-0805">Transcription regulation</keyword>
<evidence type="ECO:0000313" key="7">
    <source>
        <dbReference type="Proteomes" id="UP000655751"/>
    </source>
</evidence>
<evidence type="ECO:0000259" key="5">
    <source>
        <dbReference type="PROSITE" id="PS50043"/>
    </source>
</evidence>
<dbReference type="GO" id="GO:0006355">
    <property type="term" value="P:regulation of DNA-templated transcription"/>
    <property type="evidence" value="ECO:0007669"/>
    <property type="project" value="InterPro"/>
</dbReference>
<name>A0A931IF14_9NOCA</name>
<dbReference type="PRINTS" id="PR00038">
    <property type="entry name" value="HTHLUXR"/>
</dbReference>
<accession>A0A931IF14</accession>